<comment type="caution">
    <text evidence="1">The sequence shown here is derived from an EMBL/GenBank/DDBJ whole genome shotgun (WGS) entry which is preliminary data.</text>
</comment>
<evidence type="ECO:0000313" key="1">
    <source>
        <dbReference type="EMBL" id="PXW73837.1"/>
    </source>
</evidence>
<keyword evidence="2" id="KW-1185">Reference proteome</keyword>
<gene>
    <name evidence="1" type="ORF">C7451_109125</name>
</gene>
<name>A0A2V3UX67_9SPHN</name>
<dbReference type="AlphaFoldDB" id="A0A2V3UX67"/>
<sequence length="154" mass="16670">MWGQAMAGFGLWCARAGLTGLIAAAIVMPSALTASATERPGRQDSGEREMNFSHVTSHALAEALVRRGDLIRVRPFPERFGGPATPENSVYVPANTEVALDFAHDRISGLIDLKSIDRMVVKPRYRGKSVVPVAITYICKGKGKGSITMTIDIW</sequence>
<dbReference type="EMBL" id="QJJM01000009">
    <property type="protein sequence ID" value="PXW73837.1"/>
    <property type="molecule type" value="Genomic_DNA"/>
</dbReference>
<protein>
    <submittedName>
        <fullName evidence="1">Uncharacterized protein</fullName>
    </submittedName>
</protein>
<reference evidence="1 2" key="1">
    <citation type="submission" date="2018-05" db="EMBL/GenBank/DDBJ databases">
        <title>Genomic Encyclopedia of Type Strains, Phase IV (KMG-IV): sequencing the most valuable type-strain genomes for metagenomic binning, comparative biology and taxonomic classification.</title>
        <authorList>
            <person name="Goeker M."/>
        </authorList>
    </citation>
    <scope>NUCLEOTIDE SEQUENCE [LARGE SCALE GENOMIC DNA]</scope>
    <source>
        <strain evidence="1 2">DSM 3183</strain>
    </source>
</reference>
<organism evidence="1 2">
    <name type="scientific">Blastomonas natatoria</name>
    <dbReference type="NCBI Taxonomy" id="34015"/>
    <lineage>
        <taxon>Bacteria</taxon>
        <taxon>Pseudomonadati</taxon>
        <taxon>Pseudomonadota</taxon>
        <taxon>Alphaproteobacteria</taxon>
        <taxon>Sphingomonadales</taxon>
        <taxon>Sphingomonadaceae</taxon>
        <taxon>Blastomonas</taxon>
    </lineage>
</organism>
<accession>A0A2V3UX67</accession>
<dbReference type="Proteomes" id="UP000248014">
    <property type="component" value="Unassembled WGS sequence"/>
</dbReference>
<evidence type="ECO:0000313" key="2">
    <source>
        <dbReference type="Proteomes" id="UP000248014"/>
    </source>
</evidence>
<proteinExistence type="predicted"/>